<dbReference type="EMBL" id="HACG01052977">
    <property type="protein sequence ID" value="CEK99848.1"/>
    <property type="molecule type" value="Transcribed_RNA"/>
</dbReference>
<evidence type="ECO:0000313" key="2">
    <source>
        <dbReference type="EMBL" id="CEK99848.1"/>
    </source>
</evidence>
<evidence type="ECO:0000256" key="1">
    <source>
        <dbReference type="SAM" id="MobiDB-lite"/>
    </source>
</evidence>
<proteinExistence type="predicted"/>
<feature type="non-terminal residue" evidence="2">
    <location>
        <position position="76"/>
    </location>
</feature>
<feature type="compositionally biased region" description="Polar residues" evidence="1">
    <location>
        <begin position="1"/>
        <end position="12"/>
    </location>
</feature>
<feature type="non-terminal residue" evidence="2">
    <location>
        <position position="1"/>
    </location>
</feature>
<dbReference type="AlphaFoldDB" id="A0A0B7C3S1"/>
<reference evidence="2" key="1">
    <citation type="submission" date="2014-12" db="EMBL/GenBank/DDBJ databases">
        <title>Insight into the proteome of Arion vulgaris.</title>
        <authorList>
            <person name="Aradska J."/>
            <person name="Bulat T."/>
            <person name="Smidak R."/>
            <person name="Sarate P."/>
            <person name="Gangsoo J."/>
            <person name="Sialana F."/>
            <person name="Bilban M."/>
            <person name="Lubec G."/>
        </authorList>
    </citation>
    <scope>NUCLEOTIDE SEQUENCE</scope>
    <source>
        <tissue evidence="2">Skin</tissue>
    </source>
</reference>
<name>A0A0B7C3S1_9EUPU</name>
<sequence>KACNLDLNSSPSLRPGSGTRDCGYNTDVSPAATISPATTTSRQPHFVFDNIGHNHIPELEDRILSLSHISPYVASG</sequence>
<feature type="region of interest" description="Disordered" evidence="1">
    <location>
        <begin position="1"/>
        <end position="24"/>
    </location>
</feature>
<gene>
    <name evidence="2" type="primary">ORF222270</name>
</gene>
<organism evidence="2">
    <name type="scientific">Arion vulgaris</name>
    <dbReference type="NCBI Taxonomy" id="1028688"/>
    <lineage>
        <taxon>Eukaryota</taxon>
        <taxon>Metazoa</taxon>
        <taxon>Spiralia</taxon>
        <taxon>Lophotrochozoa</taxon>
        <taxon>Mollusca</taxon>
        <taxon>Gastropoda</taxon>
        <taxon>Heterobranchia</taxon>
        <taxon>Euthyneura</taxon>
        <taxon>Panpulmonata</taxon>
        <taxon>Eupulmonata</taxon>
        <taxon>Stylommatophora</taxon>
        <taxon>Helicina</taxon>
        <taxon>Arionoidea</taxon>
        <taxon>Arionidae</taxon>
        <taxon>Arion</taxon>
    </lineage>
</organism>
<accession>A0A0B7C3S1</accession>
<protein>
    <submittedName>
        <fullName evidence="2">Uncharacterized protein</fullName>
    </submittedName>
</protein>